<evidence type="ECO:0000313" key="1">
    <source>
        <dbReference type="EMBL" id="CDW21317.1"/>
    </source>
</evidence>
<sequence length="18" mass="2078">MSFFIYFSLSSLVTADYS</sequence>
<proteinExistence type="predicted"/>
<reference evidence="1" key="1">
    <citation type="submission" date="2014-05" db="EMBL/GenBank/DDBJ databases">
        <authorList>
            <person name="Chronopoulou M."/>
        </authorList>
    </citation>
    <scope>NUCLEOTIDE SEQUENCE</scope>
    <source>
        <tissue evidence="1">Whole organism</tissue>
    </source>
</reference>
<organism evidence="1">
    <name type="scientific">Lepeophtheirus salmonis</name>
    <name type="common">Salmon louse</name>
    <name type="synonym">Caligus salmonis</name>
    <dbReference type="NCBI Taxonomy" id="72036"/>
    <lineage>
        <taxon>Eukaryota</taxon>
        <taxon>Metazoa</taxon>
        <taxon>Ecdysozoa</taxon>
        <taxon>Arthropoda</taxon>
        <taxon>Crustacea</taxon>
        <taxon>Multicrustacea</taxon>
        <taxon>Hexanauplia</taxon>
        <taxon>Copepoda</taxon>
        <taxon>Siphonostomatoida</taxon>
        <taxon>Caligidae</taxon>
        <taxon>Lepeophtheirus</taxon>
    </lineage>
</organism>
<name>A0A0K2T6V8_LEPSM</name>
<protein>
    <submittedName>
        <fullName evidence="1">Uncharacterized protein</fullName>
    </submittedName>
</protein>
<dbReference type="EMBL" id="HACA01003956">
    <property type="protein sequence ID" value="CDW21317.1"/>
    <property type="molecule type" value="Transcribed_RNA"/>
</dbReference>
<dbReference type="AlphaFoldDB" id="A0A0K2T6V8"/>
<accession>A0A0K2T6V8</accession>